<comment type="subcellular location">
    <subcellularLocation>
        <location evidence="1">Membrane</location>
        <topology evidence="1">Multi-pass membrane protein</topology>
    </subcellularLocation>
</comment>
<dbReference type="RefSeq" id="WP_343923722.1">
    <property type="nucleotide sequence ID" value="NZ_BAAAKW010000017.1"/>
</dbReference>
<evidence type="ECO:0000259" key="7">
    <source>
        <dbReference type="Pfam" id="PF00892"/>
    </source>
</evidence>
<keyword evidence="9" id="KW-1185">Reference proteome</keyword>
<evidence type="ECO:0000256" key="1">
    <source>
        <dbReference type="ARBA" id="ARBA00004141"/>
    </source>
</evidence>
<sequence>MSAPVASPTETEKHDHASTLGTTLRFAAAGLVWGSSFLFMKIALDGVSFGQVAWTRAVLGALALVVVFAVSRRKLPRNPIVWAHFTVLAFLFAVFPYLLFAWAEQYVSSGLASIYNATTPIMTAIFATLVFRVEKLTRSQIAGVTLGIFGVLVIISPWQAGDISGSLLGQLACLGAAVCYGAAMSYQRRFVAPYRIAGVTSATMTIGIAAVIYLLLTPVVALGPVTLTLPVVASLLAVGVLGTGMAYVWNYRVLAEWGPTRTSTVTYITPVIGVILGIVVLKETLSWHEPVGAVLVILGVLLTQGRLKWPKGKGQRSKVERGRH</sequence>
<evidence type="ECO:0000256" key="3">
    <source>
        <dbReference type="ARBA" id="ARBA00022692"/>
    </source>
</evidence>
<evidence type="ECO:0000256" key="2">
    <source>
        <dbReference type="ARBA" id="ARBA00007362"/>
    </source>
</evidence>
<evidence type="ECO:0000313" key="9">
    <source>
        <dbReference type="Proteomes" id="UP001500943"/>
    </source>
</evidence>
<dbReference type="InterPro" id="IPR037185">
    <property type="entry name" value="EmrE-like"/>
</dbReference>
<dbReference type="SUPFAM" id="SSF103481">
    <property type="entry name" value="Multidrug resistance efflux transporter EmrE"/>
    <property type="match status" value="2"/>
</dbReference>
<accession>A0ABN1VKG3</accession>
<dbReference type="EMBL" id="BAAAKW010000017">
    <property type="protein sequence ID" value="GAA1212590.1"/>
    <property type="molecule type" value="Genomic_DNA"/>
</dbReference>
<feature type="transmembrane region" description="Helical" evidence="6">
    <location>
        <begin position="262"/>
        <end position="281"/>
    </location>
</feature>
<dbReference type="Pfam" id="PF00892">
    <property type="entry name" value="EamA"/>
    <property type="match status" value="2"/>
</dbReference>
<comment type="similarity">
    <text evidence="2">Belongs to the EamA transporter family.</text>
</comment>
<keyword evidence="3 6" id="KW-0812">Transmembrane</keyword>
<feature type="transmembrane region" description="Helical" evidence="6">
    <location>
        <begin position="167"/>
        <end position="184"/>
    </location>
</feature>
<gene>
    <name evidence="8" type="ORF">GCM10009655_09840</name>
</gene>
<organism evidence="8 9">
    <name type="scientific">Rhodoglobus aureus</name>
    <dbReference type="NCBI Taxonomy" id="191497"/>
    <lineage>
        <taxon>Bacteria</taxon>
        <taxon>Bacillati</taxon>
        <taxon>Actinomycetota</taxon>
        <taxon>Actinomycetes</taxon>
        <taxon>Micrococcales</taxon>
        <taxon>Microbacteriaceae</taxon>
        <taxon>Rhodoglobus</taxon>
    </lineage>
</organism>
<name>A0ABN1VKG3_9MICO</name>
<evidence type="ECO:0000256" key="6">
    <source>
        <dbReference type="SAM" id="Phobius"/>
    </source>
</evidence>
<keyword evidence="4 6" id="KW-1133">Transmembrane helix</keyword>
<feature type="transmembrane region" description="Helical" evidence="6">
    <location>
        <begin position="114"/>
        <end position="131"/>
    </location>
</feature>
<dbReference type="Proteomes" id="UP001500943">
    <property type="component" value="Unassembled WGS sequence"/>
</dbReference>
<feature type="transmembrane region" description="Helical" evidence="6">
    <location>
        <begin position="196"/>
        <end position="216"/>
    </location>
</feature>
<evidence type="ECO:0000313" key="8">
    <source>
        <dbReference type="EMBL" id="GAA1212590.1"/>
    </source>
</evidence>
<evidence type="ECO:0000256" key="4">
    <source>
        <dbReference type="ARBA" id="ARBA00022989"/>
    </source>
</evidence>
<feature type="transmembrane region" description="Helical" evidence="6">
    <location>
        <begin position="52"/>
        <end position="70"/>
    </location>
</feature>
<dbReference type="PANTHER" id="PTHR32322:SF9">
    <property type="entry name" value="AMINO-ACID METABOLITE EFFLUX PUMP-RELATED"/>
    <property type="match status" value="1"/>
</dbReference>
<comment type="caution">
    <text evidence="8">The sequence shown here is derived from an EMBL/GenBank/DDBJ whole genome shotgun (WGS) entry which is preliminary data.</text>
</comment>
<proteinExistence type="inferred from homology"/>
<evidence type="ECO:0000256" key="5">
    <source>
        <dbReference type="ARBA" id="ARBA00023136"/>
    </source>
</evidence>
<dbReference type="InterPro" id="IPR000620">
    <property type="entry name" value="EamA_dom"/>
</dbReference>
<feature type="transmembrane region" description="Helical" evidence="6">
    <location>
        <begin position="287"/>
        <end position="307"/>
    </location>
</feature>
<feature type="transmembrane region" description="Helical" evidence="6">
    <location>
        <begin position="82"/>
        <end position="102"/>
    </location>
</feature>
<feature type="domain" description="EamA" evidence="7">
    <location>
        <begin position="168"/>
        <end position="303"/>
    </location>
</feature>
<feature type="transmembrane region" description="Helical" evidence="6">
    <location>
        <begin position="143"/>
        <end position="161"/>
    </location>
</feature>
<dbReference type="InterPro" id="IPR050638">
    <property type="entry name" value="AA-Vitamin_Transporters"/>
</dbReference>
<feature type="transmembrane region" description="Helical" evidence="6">
    <location>
        <begin position="23"/>
        <end position="40"/>
    </location>
</feature>
<feature type="domain" description="EamA" evidence="7">
    <location>
        <begin position="27"/>
        <end position="155"/>
    </location>
</feature>
<keyword evidence="5 6" id="KW-0472">Membrane</keyword>
<protein>
    <submittedName>
        <fullName evidence="8">DMT family transporter</fullName>
    </submittedName>
</protein>
<reference evidence="8 9" key="1">
    <citation type="journal article" date="2019" name="Int. J. Syst. Evol. Microbiol.">
        <title>The Global Catalogue of Microorganisms (GCM) 10K type strain sequencing project: providing services to taxonomists for standard genome sequencing and annotation.</title>
        <authorList>
            <consortium name="The Broad Institute Genomics Platform"/>
            <consortium name="The Broad Institute Genome Sequencing Center for Infectious Disease"/>
            <person name="Wu L."/>
            <person name="Ma J."/>
        </authorList>
    </citation>
    <scope>NUCLEOTIDE SEQUENCE [LARGE SCALE GENOMIC DNA]</scope>
    <source>
        <strain evidence="8 9">JCM 12762</strain>
    </source>
</reference>
<feature type="transmembrane region" description="Helical" evidence="6">
    <location>
        <begin position="228"/>
        <end position="250"/>
    </location>
</feature>
<dbReference type="PANTHER" id="PTHR32322">
    <property type="entry name" value="INNER MEMBRANE TRANSPORTER"/>
    <property type="match status" value="1"/>
</dbReference>